<reference evidence="5 6" key="1">
    <citation type="submission" date="2017-02" db="EMBL/GenBank/DDBJ databases">
        <authorList>
            <person name="Peterson S.W."/>
        </authorList>
    </citation>
    <scope>NUCLEOTIDE SEQUENCE [LARGE SCALE GENOMIC DNA]</scope>
    <source>
        <strain evidence="5 6">DSM 22899</strain>
    </source>
</reference>
<gene>
    <name evidence="5" type="ORF">SAMN05660226_01809</name>
</gene>
<dbReference type="SUPFAM" id="SSF55486">
    <property type="entry name" value="Metalloproteases ('zincins'), catalytic domain"/>
    <property type="match status" value="1"/>
</dbReference>
<protein>
    <submittedName>
        <fullName evidence="5">Uncharacterized protein</fullName>
    </submittedName>
</protein>
<keyword evidence="3" id="KW-0175">Coiled coil</keyword>
<evidence type="ECO:0000313" key="5">
    <source>
        <dbReference type="EMBL" id="SKB51445.1"/>
    </source>
</evidence>
<feature type="coiled-coil region" evidence="3">
    <location>
        <begin position="32"/>
        <end position="59"/>
    </location>
</feature>
<accession>A0A1T5BW77</accession>
<proteinExistence type="predicted"/>
<dbReference type="PANTHER" id="PTHR45586">
    <property type="entry name" value="TPR REPEAT-CONTAINING PROTEIN PA4667"/>
    <property type="match status" value="1"/>
</dbReference>
<dbReference type="Gene3D" id="1.25.40.10">
    <property type="entry name" value="Tetratricopeptide repeat domain"/>
    <property type="match status" value="3"/>
</dbReference>
<evidence type="ECO:0000256" key="2">
    <source>
        <dbReference type="ARBA" id="ARBA00022803"/>
    </source>
</evidence>
<keyword evidence="6" id="KW-1185">Reference proteome</keyword>
<keyword evidence="1" id="KW-0677">Repeat</keyword>
<dbReference type="AlphaFoldDB" id="A0A1T5BW77"/>
<dbReference type="Pfam" id="PF14559">
    <property type="entry name" value="TPR_19"/>
    <property type="match status" value="1"/>
</dbReference>
<keyword evidence="4" id="KW-0732">Signal</keyword>
<dbReference type="InterPro" id="IPR011990">
    <property type="entry name" value="TPR-like_helical_dom_sf"/>
</dbReference>
<dbReference type="PANTHER" id="PTHR45586:SF1">
    <property type="entry name" value="LIPOPOLYSACCHARIDE ASSEMBLY PROTEIN B"/>
    <property type="match status" value="1"/>
</dbReference>
<evidence type="ECO:0000313" key="6">
    <source>
        <dbReference type="Proteomes" id="UP000190541"/>
    </source>
</evidence>
<dbReference type="SUPFAM" id="SSF48452">
    <property type="entry name" value="TPR-like"/>
    <property type="match status" value="3"/>
</dbReference>
<evidence type="ECO:0000256" key="1">
    <source>
        <dbReference type="ARBA" id="ARBA00022737"/>
    </source>
</evidence>
<evidence type="ECO:0000256" key="3">
    <source>
        <dbReference type="SAM" id="Coils"/>
    </source>
</evidence>
<dbReference type="Proteomes" id="UP000190541">
    <property type="component" value="Unassembled WGS sequence"/>
</dbReference>
<keyword evidence="2" id="KW-0802">TPR repeat</keyword>
<evidence type="ECO:0000256" key="4">
    <source>
        <dbReference type="SAM" id="SignalP"/>
    </source>
</evidence>
<sequence length="971" mass="109566">MRFQNQDVMKRIWICCFLVFAALAQGICQDLVNDTGAALKHLEEHRQKLRAQLKQGGRDMYGILDGMLAVGLWDEVLSYLDAGANVTEVEEAVLRAEYWWLNNDFDRAARELRSVKAAANRSPLVARMEATLLIEAWKLPEAEARCKDMLASNPEDERLRAVLGRALLLQKKYDEALALAKDMQRRNPQSAAAYLLEGDVYFWDQRPALAEAPIFRCLELNPLEANARFSYGYAIWRRIDATQLDDMAGQWEVALAINPLHFQTHWHWGNGHTNLTFADYVDNDEKAIRAKLEAADQLVREGNVDQALVVTREVEKEYNHSVLPLMHRASIYYSDFDHPERLARLDTAQAIFLEILARKQHYGPAHNGLSAVIKSKRIPYLASYDSVTAELKHTTIHDWDNFAKVFPDVTYYPGEIAKGMVWNQLYSAVVYFPFLTKQNNAFVIPPLHIDLAIAMKSPHFRFNTTFDNRQWMDIRGVGSGAADIGYVERGAYGERNVILHEYVHLFHGRVLTDEQNRRIRALYFNAMEKGLTLDYYSQNNESEYLAQTYPAYFEHVKVHPLDFKSMNTHHDLTTKDPEMYQFLQELTANEAAYLAGNKDAMASNWAQVYLNLSNRAQRADVNLAQRYLDTALTYDSRYLPALLAYARLKLSTGDFAGAKGYVQQVVELDSGYAPAYVVKAEIVGRESGDNDAAIGEQAMLYDKAVAIETDFQIKAQNAIQLRTFYHRNGLIAEAIKAAGQYVAIGAEVSTYLRDRKDDARAYAATERALLGIAAPLAELASLVAKRPQNYNLRGSYADALMANGRYAEAVTTLLEAQRILEASSSGRPDFELRIAEAYAMQPGKADSLNVYLGKLLVNGIDPDRLDELHNQRLVRLLSKAGKGQEAAALFDKLPQDGDRFYRSSRALSAAQLAVQDGRAEEAIALFEQAIRHNRYQVQAYQGLKDLYNGDDTAIGRLDRTLEGLKADVATE</sequence>
<dbReference type="InterPro" id="IPR051012">
    <property type="entry name" value="CellSynth/LPSAsmb/PSIAsmb"/>
</dbReference>
<feature type="chain" id="PRO_5013182544" evidence="4">
    <location>
        <begin position="22"/>
        <end position="971"/>
    </location>
</feature>
<organism evidence="5 6">
    <name type="scientific">Parapedobacter luteus</name>
    <dbReference type="NCBI Taxonomy" id="623280"/>
    <lineage>
        <taxon>Bacteria</taxon>
        <taxon>Pseudomonadati</taxon>
        <taxon>Bacteroidota</taxon>
        <taxon>Sphingobacteriia</taxon>
        <taxon>Sphingobacteriales</taxon>
        <taxon>Sphingobacteriaceae</taxon>
        <taxon>Parapedobacter</taxon>
    </lineage>
</organism>
<dbReference type="EMBL" id="FUYS01000003">
    <property type="protein sequence ID" value="SKB51445.1"/>
    <property type="molecule type" value="Genomic_DNA"/>
</dbReference>
<dbReference type="STRING" id="623280.SAMN05660226_01809"/>
<name>A0A1T5BW77_9SPHI</name>
<feature type="signal peptide" evidence="4">
    <location>
        <begin position="1"/>
        <end position="21"/>
    </location>
</feature>